<evidence type="ECO:0000256" key="1">
    <source>
        <dbReference type="SAM" id="Phobius"/>
    </source>
</evidence>
<dbReference type="OrthoDB" id="8251490at2759"/>
<dbReference type="AlphaFoldDB" id="A0A979FQ92"/>
<keyword evidence="1" id="KW-0472">Membrane</keyword>
<dbReference type="Proteomes" id="UP000694843">
    <property type="component" value="Unplaced"/>
</dbReference>
<sequence>MASEKCMLLVFCLFGLAAQTRALDDYLTDEAVDEEGRFFFPIIIGSGSGLSLNITQLAAIAALLSSGLLGLLGLAALGFLLFSLLHDRGDSGYGSGSGYGGGGGGYNTYSSYRRSFDPYAIDWEKFSILDWISIGEEAWRKFDPADLDCQKRLICEIHQNTSKVFFWMSTFWKYLPSLDSYLQYAEVLSLPEEFKALVEEYLDAADRGRNLQKECGEIYSSCEFSVKKMVDKFSHNEI</sequence>
<proteinExistence type="predicted"/>
<evidence type="ECO:0000256" key="2">
    <source>
        <dbReference type="SAM" id="SignalP"/>
    </source>
</evidence>
<keyword evidence="1" id="KW-0812">Transmembrane</keyword>
<dbReference type="GeneID" id="108669901"/>
<dbReference type="RefSeq" id="XP_047739271.1">
    <property type="nucleotide sequence ID" value="XM_047883315.1"/>
</dbReference>
<feature type="transmembrane region" description="Helical" evidence="1">
    <location>
        <begin position="62"/>
        <end position="85"/>
    </location>
</feature>
<keyword evidence="3" id="KW-1185">Reference proteome</keyword>
<accession>A0A979FQ92</accession>
<evidence type="ECO:0000313" key="4">
    <source>
        <dbReference type="RefSeq" id="XP_047739271.1"/>
    </source>
</evidence>
<evidence type="ECO:0000313" key="3">
    <source>
        <dbReference type="Proteomes" id="UP000694843"/>
    </source>
</evidence>
<feature type="chain" id="PRO_5037548093" evidence="2">
    <location>
        <begin position="23"/>
        <end position="238"/>
    </location>
</feature>
<keyword evidence="2" id="KW-0732">Signal</keyword>
<feature type="signal peptide" evidence="2">
    <location>
        <begin position="1"/>
        <end position="22"/>
    </location>
</feature>
<name>A0A979FQ92_HYAAZ</name>
<keyword evidence="1" id="KW-1133">Transmembrane helix</keyword>
<gene>
    <name evidence="4" type="primary">LOC108669901</name>
</gene>
<organism evidence="3 4">
    <name type="scientific">Hyalella azteca</name>
    <name type="common">Amphipod</name>
    <dbReference type="NCBI Taxonomy" id="294128"/>
    <lineage>
        <taxon>Eukaryota</taxon>
        <taxon>Metazoa</taxon>
        <taxon>Ecdysozoa</taxon>
        <taxon>Arthropoda</taxon>
        <taxon>Crustacea</taxon>
        <taxon>Multicrustacea</taxon>
        <taxon>Malacostraca</taxon>
        <taxon>Eumalacostraca</taxon>
        <taxon>Peracarida</taxon>
        <taxon>Amphipoda</taxon>
        <taxon>Senticaudata</taxon>
        <taxon>Talitrida</taxon>
        <taxon>Talitroidea</taxon>
        <taxon>Hyalellidae</taxon>
        <taxon>Hyalella</taxon>
    </lineage>
</organism>
<dbReference type="KEGG" id="hazt:108669901"/>
<reference evidence="4" key="1">
    <citation type="submission" date="2025-08" db="UniProtKB">
        <authorList>
            <consortium name="RefSeq"/>
        </authorList>
    </citation>
    <scope>IDENTIFICATION</scope>
    <source>
        <tissue evidence="4">Whole organism</tissue>
    </source>
</reference>
<dbReference type="OMA" id="LICEIHQ"/>
<protein>
    <submittedName>
        <fullName evidence="4">Uncharacterized protein LOC108669901</fullName>
    </submittedName>
</protein>
<feature type="transmembrane region" description="Helical" evidence="1">
    <location>
        <begin position="38"/>
        <end position="55"/>
    </location>
</feature>